<dbReference type="EMBL" id="CP096115">
    <property type="protein sequence ID" value="UUX93151.1"/>
    <property type="molecule type" value="Genomic_DNA"/>
</dbReference>
<dbReference type="GeneID" id="74306679"/>
<accession>A0A9E7TMC9</accession>
<dbReference type="KEGG" id="mend:L6E24_03250"/>
<dbReference type="Proteomes" id="UP001060368">
    <property type="component" value="Chromosome"/>
</dbReference>
<organism evidence="1 2">
    <name type="scientific">Methanoplanus endosymbiosus</name>
    <dbReference type="NCBI Taxonomy" id="33865"/>
    <lineage>
        <taxon>Archaea</taxon>
        <taxon>Methanobacteriati</taxon>
        <taxon>Methanobacteriota</taxon>
        <taxon>Stenosarchaea group</taxon>
        <taxon>Methanomicrobia</taxon>
        <taxon>Methanomicrobiales</taxon>
        <taxon>Methanomicrobiaceae</taxon>
        <taxon>Methanoplanus</taxon>
    </lineage>
</organism>
<dbReference type="RefSeq" id="WP_257743291.1">
    <property type="nucleotide sequence ID" value="NZ_CP096115.1"/>
</dbReference>
<sequence>MDNAMKQLSEEELKAVTGEKESGQMWFLCCPLKSLICRQVLSAHR</sequence>
<name>A0A9E7TMC9_9EURY</name>
<protein>
    <submittedName>
        <fullName evidence="1">Uncharacterized protein</fullName>
    </submittedName>
</protein>
<gene>
    <name evidence="1" type="ORF">L6E24_03250</name>
</gene>
<proteinExistence type="predicted"/>
<reference evidence="1" key="1">
    <citation type="submission" date="2022-04" db="EMBL/GenBank/DDBJ databases">
        <title>Complete genome of Methanoplanus endosymbiosus DSM 3599.</title>
        <authorList>
            <person name="Chen S.-C."/>
            <person name="You Y.-T."/>
            <person name="Zhou Y.-Z."/>
            <person name="Lai M.-C."/>
        </authorList>
    </citation>
    <scope>NUCLEOTIDE SEQUENCE</scope>
    <source>
        <strain evidence="1">DSM 3599</strain>
    </source>
</reference>
<dbReference type="AlphaFoldDB" id="A0A9E7TMC9"/>
<evidence type="ECO:0000313" key="2">
    <source>
        <dbReference type="Proteomes" id="UP001060368"/>
    </source>
</evidence>
<keyword evidence="2" id="KW-1185">Reference proteome</keyword>
<evidence type="ECO:0000313" key="1">
    <source>
        <dbReference type="EMBL" id="UUX93151.1"/>
    </source>
</evidence>